<dbReference type="Gene3D" id="1.20.870.10">
    <property type="entry name" value="Son of sevenless (SoS) protein Chain: S domain 1"/>
    <property type="match status" value="1"/>
</dbReference>
<dbReference type="GO" id="GO:0005085">
    <property type="term" value="F:guanyl-nucleotide exchange factor activity"/>
    <property type="evidence" value="ECO:0007669"/>
    <property type="project" value="UniProtKB-KW"/>
</dbReference>
<evidence type="ECO:0000313" key="10">
    <source>
        <dbReference type="Proteomes" id="UP001147782"/>
    </source>
</evidence>
<dbReference type="SMART" id="SM00326">
    <property type="entry name" value="SH3"/>
    <property type="match status" value="1"/>
</dbReference>
<proteinExistence type="predicted"/>
<dbReference type="AlphaFoldDB" id="A0A9W9RAZ4"/>
<feature type="domain" description="Ras-GEF" evidence="7">
    <location>
        <begin position="884"/>
        <end position="1127"/>
    </location>
</feature>
<dbReference type="Pfam" id="PF00618">
    <property type="entry name" value="RasGEF_N"/>
    <property type="match status" value="1"/>
</dbReference>
<feature type="compositionally biased region" description="Polar residues" evidence="5">
    <location>
        <begin position="293"/>
        <end position="302"/>
    </location>
</feature>
<name>A0A9W9RAZ4_9EURO</name>
<evidence type="ECO:0000256" key="1">
    <source>
        <dbReference type="ARBA" id="ARBA00022443"/>
    </source>
</evidence>
<dbReference type="RefSeq" id="XP_056549512.1">
    <property type="nucleotide sequence ID" value="XM_056705614.1"/>
</dbReference>
<dbReference type="PROSITE" id="PS50009">
    <property type="entry name" value="RASGEF_CAT"/>
    <property type="match status" value="1"/>
</dbReference>
<protein>
    <recommendedName>
        <fullName evidence="11">Ras guanine-nucleotide exchange protein</fullName>
    </recommendedName>
</protein>
<dbReference type="Gene3D" id="2.30.30.40">
    <property type="entry name" value="SH3 Domains"/>
    <property type="match status" value="1"/>
</dbReference>
<feature type="region of interest" description="Disordered" evidence="5">
    <location>
        <begin position="293"/>
        <end position="316"/>
    </location>
</feature>
<dbReference type="InterPro" id="IPR001895">
    <property type="entry name" value="RASGEF_cat_dom"/>
</dbReference>
<evidence type="ECO:0000256" key="2">
    <source>
        <dbReference type="ARBA" id="ARBA00022658"/>
    </source>
</evidence>
<dbReference type="GO" id="GO:0005886">
    <property type="term" value="C:plasma membrane"/>
    <property type="evidence" value="ECO:0007669"/>
    <property type="project" value="TreeGrafter"/>
</dbReference>
<dbReference type="SUPFAM" id="SSF50044">
    <property type="entry name" value="SH3-domain"/>
    <property type="match status" value="1"/>
</dbReference>
<evidence type="ECO:0000313" key="9">
    <source>
        <dbReference type="EMBL" id="KAJ5355489.1"/>
    </source>
</evidence>
<feature type="compositionally biased region" description="Polar residues" evidence="5">
    <location>
        <begin position="626"/>
        <end position="636"/>
    </location>
</feature>
<dbReference type="InterPro" id="IPR023578">
    <property type="entry name" value="Ras_GEF_dom_sf"/>
</dbReference>
<dbReference type="InterPro" id="IPR036964">
    <property type="entry name" value="RASGEF_cat_dom_sf"/>
</dbReference>
<evidence type="ECO:0000256" key="5">
    <source>
        <dbReference type="SAM" id="MobiDB-lite"/>
    </source>
</evidence>
<feature type="compositionally biased region" description="Basic and acidic residues" evidence="5">
    <location>
        <begin position="608"/>
        <end position="618"/>
    </location>
</feature>
<evidence type="ECO:0000259" key="6">
    <source>
        <dbReference type="PROSITE" id="PS50002"/>
    </source>
</evidence>
<sequence>MKPNIPPLKIAKSNPNITVSTTLSDQDDTNHTRARFYSNNLGQSEMTPPLTPSGITQSEHNMEQPEAPRAVFHNYLRAFYPFHPAGDVSPSTVTLPLDQGDIILVHSVHTNGWADGTLLDSGNRGWLPTNYCEAYDQLPMRPLLKALTDFWDIIRGGCGSSLKDFGNQDLMRGPIAGVRFLLEKSECLTREAPLVKKYDGLRRIRKALLSDLSSLVKTAKRFQDVANGAPAEDEVEAILDEMLLKAFKIVTRGVRFLDVWNEEVGLTRTIAEMETVGTQFDMPPTPASATFSLADTAPTSDTCTERNESRQMSHSRMEFSRASMRNEMVDHQSRPMSVSTKRISVSHRVSYSGPSSAIRAQNLASERLGTSYDAFLGVLGSFIGLHMQSRSSTELVTTTQQAVQSCRALLKVVEAVCEHDAQRSVLLDEARESMCEKLAELVQAARDVFRPANSQDDDLVFMPDEGKRLVDAATDCVRAAGNCLAKARLVLEQIGDIELDPVQEEETTTDQEVSGIVTSQVSPDMPTDQEKSQELSLRLPPPPLTIPNSTYSPSTPGLTDSTTPSSFQSHLTSSSSPVHPSAPSSFPNSATIPTQPDQASSFSSYDSGFRESHPKSDVSESFGRGVTSTGSSFTYHSHTRDSEMSGLSQTSTRATSPDIGGSFHGSFKVPSLKESVSHSTLAEENEETEAHLLEKTYAHELVYKDGQVMGGSLRALIEKLTAHQSTPDAMFVSTFYLTFRLFATPLEFAEALAERFEYIGDTPHAAGPVRLRVYNVFKGWLESHWRHDRDNSALEFIITFAETRLTTDLPTAGKRLLELADKVSAVHGPVVPRLVSSMGKTNTAIAQYVHPDTPLPPPVLGKKEANLLKQWKTGEASISILDFDPLELARQLTIKESRIFCSILPEELLDTEWTRKSGSLAVNVRAMSTLSTDLAHLVADSILYLEEPKKRAATIKHWVKIANKCFELNNYDSLMAIICSLNSSMISRLRRTWDVVSQKTKTTLEHLRTIVDVSRNYSVLRQRLQGHVPPCLPFVGTYLTDLTFVDHGNQSLRSLPTDDGEMTVINFDKHMKTAKIISELQRFQIPYRLTEVPELQTWMQNELVRVRSNGETTLQTFYRRSLVLEPREPSRSNVNLPALAQAQAQAQAQSQASESSPPNQSILENAKDKFDFLSWTNPSKPKSVATNG</sequence>
<dbReference type="GO" id="GO:0007265">
    <property type="term" value="P:Ras protein signal transduction"/>
    <property type="evidence" value="ECO:0007669"/>
    <property type="project" value="TreeGrafter"/>
</dbReference>
<feature type="compositionally biased region" description="Low complexity" evidence="5">
    <location>
        <begin position="1140"/>
        <end position="1161"/>
    </location>
</feature>
<dbReference type="CDD" id="cd06224">
    <property type="entry name" value="REM"/>
    <property type="match status" value="1"/>
</dbReference>
<dbReference type="SMART" id="SM00147">
    <property type="entry name" value="RasGEF"/>
    <property type="match status" value="1"/>
</dbReference>
<evidence type="ECO:0000256" key="4">
    <source>
        <dbReference type="PROSITE-ProRule" id="PRU00192"/>
    </source>
</evidence>
<keyword evidence="1 4" id="KW-0728">SH3 domain</keyword>
<reference evidence="9" key="1">
    <citation type="submission" date="2022-11" db="EMBL/GenBank/DDBJ databases">
        <authorList>
            <person name="Petersen C."/>
        </authorList>
    </citation>
    <scope>NUCLEOTIDE SEQUENCE</scope>
    <source>
        <strain evidence="9">IBT 29864</strain>
    </source>
</reference>
<dbReference type="CDD" id="cd00155">
    <property type="entry name" value="RasGEF"/>
    <property type="match status" value="1"/>
</dbReference>
<dbReference type="Pfam" id="PF00617">
    <property type="entry name" value="RasGEF"/>
    <property type="match status" value="1"/>
</dbReference>
<dbReference type="EMBL" id="JAPZBS010000010">
    <property type="protein sequence ID" value="KAJ5355489.1"/>
    <property type="molecule type" value="Genomic_DNA"/>
</dbReference>
<feature type="compositionally biased region" description="Low complexity" evidence="5">
    <location>
        <begin position="565"/>
        <end position="587"/>
    </location>
</feature>
<dbReference type="InterPro" id="IPR008937">
    <property type="entry name" value="Ras-like_GEF"/>
</dbReference>
<dbReference type="Proteomes" id="UP001147782">
    <property type="component" value="Unassembled WGS sequence"/>
</dbReference>
<evidence type="ECO:0000259" key="8">
    <source>
        <dbReference type="PROSITE" id="PS50212"/>
    </source>
</evidence>
<dbReference type="GeneID" id="81444793"/>
<gene>
    <name evidence="9" type="ORF">N7496_012701</name>
</gene>
<dbReference type="PANTHER" id="PTHR23113:SF354">
    <property type="entry name" value="BUD SITE SELECTION PROTEIN 5"/>
    <property type="match status" value="1"/>
</dbReference>
<dbReference type="PROSITE" id="PS50212">
    <property type="entry name" value="RASGEF_NTER"/>
    <property type="match status" value="1"/>
</dbReference>
<feature type="region of interest" description="Disordered" evidence="5">
    <location>
        <begin position="1140"/>
        <end position="1163"/>
    </location>
</feature>
<feature type="compositionally biased region" description="Polar residues" evidence="5">
    <location>
        <begin position="510"/>
        <end position="522"/>
    </location>
</feature>
<feature type="compositionally biased region" description="Polar residues" evidence="5">
    <location>
        <begin position="645"/>
        <end position="655"/>
    </location>
</feature>
<accession>A0A9W9RAZ4</accession>
<dbReference type="SUPFAM" id="SSF48366">
    <property type="entry name" value="Ras GEF"/>
    <property type="match status" value="1"/>
</dbReference>
<comment type="caution">
    <text evidence="9">The sequence shown here is derived from an EMBL/GenBank/DDBJ whole genome shotgun (WGS) entry which is preliminary data.</text>
</comment>
<dbReference type="OrthoDB" id="546434at2759"/>
<dbReference type="PANTHER" id="PTHR23113">
    <property type="entry name" value="GUANINE NUCLEOTIDE EXCHANGE FACTOR"/>
    <property type="match status" value="1"/>
</dbReference>
<feature type="compositionally biased region" description="Basic and acidic residues" evidence="5">
    <location>
        <begin position="303"/>
        <end position="316"/>
    </location>
</feature>
<keyword evidence="10" id="KW-1185">Reference proteome</keyword>
<evidence type="ECO:0000259" key="7">
    <source>
        <dbReference type="PROSITE" id="PS50009"/>
    </source>
</evidence>
<feature type="domain" description="SH3" evidence="6">
    <location>
        <begin position="71"/>
        <end position="137"/>
    </location>
</feature>
<dbReference type="PROSITE" id="PS50002">
    <property type="entry name" value="SH3"/>
    <property type="match status" value="1"/>
</dbReference>
<organism evidence="9 10">
    <name type="scientific">Penicillium cataractarum</name>
    <dbReference type="NCBI Taxonomy" id="2100454"/>
    <lineage>
        <taxon>Eukaryota</taxon>
        <taxon>Fungi</taxon>
        <taxon>Dikarya</taxon>
        <taxon>Ascomycota</taxon>
        <taxon>Pezizomycotina</taxon>
        <taxon>Eurotiomycetes</taxon>
        <taxon>Eurotiomycetidae</taxon>
        <taxon>Eurotiales</taxon>
        <taxon>Aspergillaceae</taxon>
        <taxon>Penicillium</taxon>
    </lineage>
</organism>
<evidence type="ECO:0008006" key="11">
    <source>
        <dbReference type="Google" id="ProtNLM"/>
    </source>
</evidence>
<dbReference type="SMART" id="SM00229">
    <property type="entry name" value="RasGEFN"/>
    <property type="match status" value="1"/>
</dbReference>
<feature type="compositionally biased region" description="Polar residues" evidence="5">
    <location>
        <begin position="588"/>
        <end position="606"/>
    </location>
</feature>
<feature type="compositionally biased region" description="Polar residues" evidence="5">
    <location>
        <begin position="546"/>
        <end position="564"/>
    </location>
</feature>
<feature type="region of interest" description="Disordered" evidence="5">
    <location>
        <begin position="501"/>
        <end position="663"/>
    </location>
</feature>
<dbReference type="InterPro" id="IPR000651">
    <property type="entry name" value="Ras-like_Gua-exchang_fac_N"/>
</dbReference>
<dbReference type="InterPro" id="IPR001452">
    <property type="entry name" value="SH3_domain"/>
</dbReference>
<reference evidence="9" key="2">
    <citation type="journal article" date="2023" name="IMA Fungus">
        <title>Comparative genomic study of the Penicillium genus elucidates a diverse pangenome and 15 lateral gene transfer events.</title>
        <authorList>
            <person name="Petersen C."/>
            <person name="Sorensen T."/>
            <person name="Nielsen M.R."/>
            <person name="Sondergaard T.E."/>
            <person name="Sorensen J.L."/>
            <person name="Fitzpatrick D.A."/>
            <person name="Frisvad J.C."/>
            <person name="Nielsen K.L."/>
        </authorList>
    </citation>
    <scope>NUCLEOTIDE SEQUENCE</scope>
    <source>
        <strain evidence="9">IBT 29864</strain>
    </source>
</reference>
<dbReference type="Gene3D" id="1.10.840.10">
    <property type="entry name" value="Ras guanine-nucleotide exchange factors catalytic domain"/>
    <property type="match status" value="1"/>
</dbReference>
<feature type="domain" description="N-terminal Ras-GEF" evidence="8">
    <location>
        <begin position="704"/>
        <end position="824"/>
    </location>
</feature>
<evidence type="ECO:0000256" key="3">
    <source>
        <dbReference type="PROSITE-ProRule" id="PRU00168"/>
    </source>
</evidence>
<keyword evidence="2 3" id="KW-0344">Guanine-nucleotide releasing factor</keyword>
<dbReference type="InterPro" id="IPR036028">
    <property type="entry name" value="SH3-like_dom_sf"/>
</dbReference>